<reference evidence="2 3" key="1">
    <citation type="submission" date="2017-11" db="EMBL/GenBank/DDBJ databases">
        <title>Draft genome sequence of Rhizobiales bacterium SY3-13.</title>
        <authorList>
            <person name="Sun C."/>
        </authorList>
    </citation>
    <scope>NUCLEOTIDE SEQUENCE [LARGE SCALE GENOMIC DNA]</scope>
    <source>
        <strain evidence="2 3">SY3-13</strain>
    </source>
</reference>
<dbReference type="OrthoDB" id="284135at2"/>
<evidence type="ECO:0000313" key="2">
    <source>
        <dbReference type="EMBL" id="PJK28013.1"/>
    </source>
</evidence>
<dbReference type="Pfam" id="PF11149">
    <property type="entry name" value="DUF2924"/>
    <property type="match status" value="1"/>
</dbReference>
<protein>
    <recommendedName>
        <fullName evidence="4">DUF2924 domain-containing protein</fullName>
    </recommendedName>
</protein>
<dbReference type="EMBL" id="PHIG01000050">
    <property type="protein sequence ID" value="PJK28013.1"/>
    <property type="molecule type" value="Genomic_DNA"/>
</dbReference>
<keyword evidence="3" id="KW-1185">Reference proteome</keyword>
<dbReference type="InterPro" id="IPR021322">
    <property type="entry name" value="DUF2924"/>
</dbReference>
<organism evidence="2 3">
    <name type="scientific">Minwuia thermotolerans</name>
    <dbReference type="NCBI Taxonomy" id="2056226"/>
    <lineage>
        <taxon>Bacteria</taxon>
        <taxon>Pseudomonadati</taxon>
        <taxon>Pseudomonadota</taxon>
        <taxon>Alphaproteobacteria</taxon>
        <taxon>Minwuiales</taxon>
        <taxon>Minwuiaceae</taxon>
        <taxon>Minwuia</taxon>
    </lineage>
</organism>
<dbReference type="RefSeq" id="WP_109795045.1">
    <property type="nucleotide sequence ID" value="NZ_PIGG01000054.1"/>
</dbReference>
<evidence type="ECO:0000313" key="3">
    <source>
        <dbReference type="Proteomes" id="UP000229498"/>
    </source>
</evidence>
<comment type="caution">
    <text evidence="2">The sequence shown here is derived from an EMBL/GenBank/DDBJ whole genome shotgun (WGS) entry which is preliminary data.</text>
</comment>
<sequence>MPSRAIPSSGGDVESYVRALSRDDLVVLWQRRWRRPPPKGLSRRLLECNAAWLMQAEAQGGFTAATRRRLDALSRTGWSSGKGTGRSEPAGNDVRLRPARRALRPGSRLIRQWHGRSHVVEVTDAGFTYEGRHFTSLTAIAREITGAGWSGPRFFGLNTPASGRKPTGDRNAGHSDENRRPVTAMHEGRSDG</sequence>
<evidence type="ECO:0008006" key="4">
    <source>
        <dbReference type="Google" id="ProtNLM"/>
    </source>
</evidence>
<accession>A0A2M9FX37</accession>
<evidence type="ECO:0000256" key="1">
    <source>
        <dbReference type="SAM" id="MobiDB-lite"/>
    </source>
</evidence>
<dbReference type="AlphaFoldDB" id="A0A2M9FX37"/>
<feature type="compositionally biased region" description="Basic and acidic residues" evidence="1">
    <location>
        <begin position="166"/>
        <end position="192"/>
    </location>
</feature>
<feature type="region of interest" description="Disordered" evidence="1">
    <location>
        <begin position="157"/>
        <end position="192"/>
    </location>
</feature>
<proteinExistence type="predicted"/>
<gene>
    <name evidence="2" type="ORF">CVT23_19245</name>
</gene>
<name>A0A2M9FX37_9PROT</name>
<dbReference type="Proteomes" id="UP000229498">
    <property type="component" value="Unassembled WGS sequence"/>
</dbReference>